<dbReference type="SUPFAM" id="SSF53850">
    <property type="entry name" value="Periplasmic binding protein-like II"/>
    <property type="match status" value="1"/>
</dbReference>
<evidence type="ECO:0000313" key="3">
    <source>
        <dbReference type="Proteomes" id="UP000479756"/>
    </source>
</evidence>
<gene>
    <name evidence="2" type="ORF">G3T37_04575</name>
</gene>
<dbReference type="Gene3D" id="3.40.190.10">
    <property type="entry name" value="Periplasmic binding protein-like II"/>
    <property type="match status" value="1"/>
</dbReference>
<dbReference type="Pfam" id="PF00496">
    <property type="entry name" value="SBP_bac_5"/>
    <property type="match status" value="1"/>
</dbReference>
<dbReference type="PIRSF" id="PIRSF002741">
    <property type="entry name" value="MppA"/>
    <property type="match status" value="1"/>
</dbReference>
<protein>
    <submittedName>
        <fullName evidence="2">ABC transporter family substrate-binding protein</fullName>
    </submittedName>
</protein>
<dbReference type="GO" id="GO:0042597">
    <property type="term" value="C:periplasmic space"/>
    <property type="evidence" value="ECO:0007669"/>
    <property type="project" value="UniProtKB-ARBA"/>
</dbReference>
<dbReference type="InterPro" id="IPR039424">
    <property type="entry name" value="SBP_5"/>
</dbReference>
<proteinExistence type="predicted"/>
<dbReference type="GO" id="GO:0015833">
    <property type="term" value="P:peptide transport"/>
    <property type="evidence" value="ECO:0007669"/>
    <property type="project" value="TreeGrafter"/>
</dbReference>
<dbReference type="Gene3D" id="3.90.76.10">
    <property type="entry name" value="Dipeptide-binding Protein, Domain 1"/>
    <property type="match status" value="1"/>
</dbReference>
<name>A0A7C9TQH3_9MICO</name>
<dbReference type="Gene3D" id="3.10.105.10">
    <property type="entry name" value="Dipeptide-binding Protein, Domain 3"/>
    <property type="match status" value="1"/>
</dbReference>
<accession>A0A7C9TQH3</accession>
<comment type="caution">
    <text evidence="2">The sequence shown here is derived from an EMBL/GenBank/DDBJ whole genome shotgun (WGS) entry which is preliminary data.</text>
</comment>
<dbReference type="CDD" id="cd08501">
    <property type="entry name" value="PBP2_Lpqw"/>
    <property type="match status" value="1"/>
</dbReference>
<dbReference type="PANTHER" id="PTHR30290:SF65">
    <property type="entry name" value="MONOACYL PHOSPHATIDYLINOSITOL TETRAMANNOSIDE-BINDING PROTEIN LPQW-RELATED"/>
    <property type="match status" value="1"/>
</dbReference>
<organism evidence="2 3">
    <name type="scientific">Galbitalea soli</name>
    <dbReference type="NCBI Taxonomy" id="1268042"/>
    <lineage>
        <taxon>Bacteria</taxon>
        <taxon>Bacillati</taxon>
        <taxon>Actinomycetota</taxon>
        <taxon>Actinomycetes</taxon>
        <taxon>Micrococcales</taxon>
        <taxon>Microbacteriaceae</taxon>
        <taxon>Galbitalea</taxon>
    </lineage>
</organism>
<sequence length="556" mass="59986">MTVAQNSAFSSLNANTTTGNSTYNQNIIYMTSSGFNYYDNTPALVKNTKFGTYTKVSDNPLTIKYTINKGVKWSDGTPVNASDMLLNWASSITKYNDPKGVNFTSVYAGTGFDLITKTPEISDNGQSITFVYDKPYVDWELQPIVNMPAASTWELAGIDSKKGKAAQDAVVKAIQDNDTATLTKLATAWATGFNFEGMPSNKAALVTDGPYVISKLVKNQYVTLTANPAYNWGPKTHVSKITVRFIADQTAQVQALSNGEVNIIYGQATSDTVKALSAVKGVTTTTTPTSDYEHIDLTFNNKGPFDPATYGGDAAKALLVRQAFLKSIPRDQIIERLIKPLASNIKPDNSQTFIPGQDGYDASVAANGSSDYATLDNAGAKALLAKAGVKTPVTVKFAYANDNPRRAGEFQLLQAAAKASGFNVVDVGKPTADFFGANGLGSGKYNYDATVFAWSYTSLARTGAESQFITGGNSNFNGYSNKTVDADFKALETEQDNAKQIALLQDVDKQAWGDAMSMILFQLPDVTAHSNTVENVSDAPLVPNVFWNFFDWTVKK</sequence>
<dbReference type="InterPro" id="IPR000914">
    <property type="entry name" value="SBP_5_dom"/>
</dbReference>
<evidence type="ECO:0000259" key="1">
    <source>
        <dbReference type="Pfam" id="PF00496"/>
    </source>
</evidence>
<dbReference type="GO" id="GO:0043190">
    <property type="term" value="C:ATP-binding cassette (ABC) transporter complex"/>
    <property type="evidence" value="ECO:0007669"/>
    <property type="project" value="InterPro"/>
</dbReference>
<feature type="domain" description="Solute-binding protein family 5" evidence="1">
    <location>
        <begin position="55"/>
        <end position="457"/>
    </location>
</feature>
<evidence type="ECO:0000313" key="2">
    <source>
        <dbReference type="EMBL" id="NEM90624.1"/>
    </source>
</evidence>
<dbReference type="Proteomes" id="UP000479756">
    <property type="component" value="Unassembled WGS sequence"/>
</dbReference>
<dbReference type="PANTHER" id="PTHR30290">
    <property type="entry name" value="PERIPLASMIC BINDING COMPONENT OF ABC TRANSPORTER"/>
    <property type="match status" value="1"/>
</dbReference>
<reference evidence="2 3" key="1">
    <citation type="journal article" date="2014" name="Int. J. Syst. Evol. Microbiol.">
        <title>Description of Galbitalea soli gen. nov., sp. nov., and Frondihabitans sucicola sp. nov.</title>
        <authorList>
            <person name="Kim S.J."/>
            <person name="Lim J.M."/>
            <person name="Ahn J.H."/>
            <person name="Weon H.Y."/>
            <person name="Hamada M."/>
            <person name="Suzuki K."/>
            <person name="Ahn T.Y."/>
            <person name="Kwon S.W."/>
        </authorList>
    </citation>
    <scope>NUCLEOTIDE SEQUENCE [LARGE SCALE GENOMIC DNA]</scope>
    <source>
        <strain evidence="2 3">NBRC 108727</strain>
    </source>
</reference>
<dbReference type="InterPro" id="IPR030678">
    <property type="entry name" value="Peptide/Ni-bd"/>
</dbReference>
<dbReference type="GO" id="GO:1904680">
    <property type="term" value="F:peptide transmembrane transporter activity"/>
    <property type="evidence" value="ECO:0007669"/>
    <property type="project" value="TreeGrafter"/>
</dbReference>
<dbReference type="EMBL" id="JAAGWZ010000001">
    <property type="protein sequence ID" value="NEM90624.1"/>
    <property type="molecule type" value="Genomic_DNA"/>
</dbReference>
<keyword evidence="3" id="KW-1185">Reference proteome</keyword>
<dbReference type="AlphaFoldDB" id="A0A7C9TQH3"/>
<dbReference type="RefSeq" id="WP_163472255.1">
    <property type="nucleotide sequence ID" value="NZ_JAAGWZ010000001.1"/>
</dbReference>